<evidence type="ECO:0000256" key="1">
    <source>
        <dbReference type="ARBA" id="ARBA00022723"/>
    </source>
</evidence>
<evidence type="ECO:0000313" key="6">
    <source>
        <dbReference type="Proteomes" id="UP000887578"/>
    </source>
</evidence>
<evidence type="ECO:0000256" key="2">
    <source>
        <dbReference type="ARBA" id="ARBA00022771"/>
    </source>
</evidence>
<keyword evidence="2" id="KW-0863">Zinc-finger</keyword>
<accession>A0A914PH09</accession>
<dbReference type="InterPro" id="IPR006612">
    <property type="entry name" value="THAP_Znf"/>
</dbReference>
<evidence type="ECO:0000259" key="5">
    <source>
        <dbReference type="Pfam" id="PF05485"/>
    </source>
</evidence>
<keyword evidence="3" id="KW-0862">Zinc</keyword>
<sequence>MYACSICGKYSSDKIRIPQTKERRREFAERCGLNAERLSDFLNLPVERYICSDHFDKNDCLIDDNGRITKIKRTALPKENFQHLPIKATTTTTTTTTKTTTTTTPTTAVTGNDLPFNGFGSSYNANLFGNGRGGYDSLFGNSRLGLNNSRGGYGNQLGNIHGSSENILKFESSPTKNFIPTTTPEQIIPPSTEFKITQYDNNYEEHDFDTFEPYDGSQHDPTAEIGMKRKHEIRDETADKEKLSSPPKKKFYNMDEDCEEECDERVQYVVISIERLLEIFNTCTAGSIKYYCSGCNKKLVFATQETIPDTKIYKGNALLSSAAQITPISYPVILSNFFADIQFSFRH</sequence>
<evidence type="ECO:0000256" key="4">
    <source>
        <dbReference type="ARBA" id="ARBA00023125"/>
    </source>
</evidence>
<keyword evidence="6" id="KW-1185">Reference proteome</keyword>
<keyword evidence="4" id="KW-0238">DNA-binding</keyword>
<organism evidence="6 7">
    <name type="scientific">Panagrolaimus davidi</name>
    <dbReference type="NCBI Taxonomy" id="227884"/>
    <lineage>
        <taxon>Eukaryota</taxon>
        <taxon>Metazoa</taxon>
        <taxon>Ecdysozoa</taxon>
        <taxon>Nematoda</taxon>
        <taxon>Chromadorea</taxon>
        <taxon>Rhabditida</taxon>
        <taxon>Tylenchina</taxon>
        <taxon>Panagrolaimomorpha</taxon>
        <taxon>Panagrolaimoidea</taxon>
        <taxon>Panagrolaimidae</taxon>
        <taxon>Panagrolaimus</taxon>
    </lineage>
</organism>
<feature type="domain" description="THAP-type" evidence="5">
    <location>
        <begin position="7"/>
        <end position="78"/>
    </location>
</feature>
<dbReference type="Pfam" id="PF05485">
    <property type="entry name" value="THAP"/>
    <property type="match status" value="1"/>
</dbReference>
<proteinExistence type="predicted"/>
<evidence type="ECO:0000256" key="3">
    <source>
        <dbReference type="ARBA" id="ARBA00022833"/>
    </source>
</evidence>
<name>A0A914PH09_9BILA</name>
<evidence type="ECO:0000313" key="7">
    <source>
        <dbReference type="WBParaSite" id="PDA_v2.g1406.t1"/>
    </source>
</evidence>
<dbReference type="Proteomes" id="UP000887578">
    <property type="component" value="Unplaced"/>
</dbReference>
<protein>
    <submittedName>
        <fullName evidence="7">THAP-type domain-containing protein</fullName>
    </submittedName>
</protein>
<dbReference type="GO" id="GO:0003677">
    <property type="term" value="F:DNA binding"/>
    <property type="evidence" value="ECO:0007669"/>
    <property type="project" value="UniProtKB-KW"/>
</dbReference>
<dbReference type="GO" id="GO:0008270">
    <property type="term" value="F:zinc ion binding"/>
    <property type="evidence" value="ECO:0007669"/>
    <property type="project" value="UniProtKB-KW"/>
</dbReference>
<keyword evidence="1" id="KW-0479">Metal-binding</keyword>
<reference evidence="7" key="1">
    <citation type="submission" date="2022-11" db="UniProtKB">
        <authorList>
            <consortium name="WormBaseParasite"/>
        </authorList>
    </citation>
    <scope>IDENTIFICATION</scope>
</reference>
<dbReference type="AlphaFoldDB" id="A0A914PH09"/>
<dbReference type="WBParaSite" id="PDA_v2.g1406.t1">
    <property type="protein sequence ID" value="PDA_v2.g1406.t1"/>
    <property type="gene ID" value="PDA_v2.g1406"/>
</dbReference>